<name>A0ABN8RE41_9CNID</name>
<dbReference type="InterPro" id="IPR027417">
    <property type="entry name" value="P-loop_NTPase"/>
</dbReference>
<evidence type="ECO:0000256" key="4">
    <source>
        <dbReference type="SAM" id="Coils"/>
    </source>
</evidence>
<dbReference type="PRINTS" id="PR00380">
    <property type="entry name" value="KINESINHEAVY"/>
</dbReference>
<feature type="coiled-coil region" evidence="4">
    <location>
        <begin position="717"/>
        <end position="751"/>
    </location>
</feature>
<dbReference type="Gene3D" id="3.40.850.10">
    <property type="entry name" value="Kinesin motor domain"/>
    <property type="match status" value="1"/>
</dbReference>
<evidence type="ECO:0000256" key="1">
    <source>
        <dbReference type="ARBA" id="ARBA00022741"/>
    </source>
</evidence>
<dbReference type="InterPro" id="IPR039873">
    <property type="entry name" value="CCDC78"/>
</dbReference>
<dbReference type="EMBL" id="CALNXK010000218">
    <property type="protein sequence ID" value="CAH3176909.1"/>
    <property type="molecule type" value="Genomic_DNA"/>
</dbReference>
<dbReference type="SMART" id="SM00129">
    <property type="entry name" value="KISc"/>
    <property type="match status" value="1"/>
</dbReference>
<sequence length="914" mass="104333">MNVEVLARVRPPKRGENFSLNLSGTRVQAGDGTGHIFSAVHKSESLTYDIFRDAFSSLVDLLVSGYNVCVLVFGETGSGKSYSVAGEKTSKAGLVPLMINAVFTRIKNERSARRDLRVQRNDLNDGVVYVQLYEVYNEKVRDLLVLPHEERHIDVHEDGRNGVYLQNATYKRTADAAECTSLFRQGWANRTKGPIDYETRAAVFFSLDLSMIPKDSQDPFTSRFLVVDLPGAEKLSEDPTQLRMREGPTLNRSIVAFGNLVAKLAASPKSTRVINYGESKVTLLLKDALGGNCKTKALVTLHPSDTLGLASVLRTAGQLAQVQNYPIVNDFMAKELLCQFRSLIMKLEDDARLTGGSKNMASGEHQTRAQELKNQMAQLTQENFQLQEKNEQLYTRLEEMQTRYSELMNSKTQLSSKLITSEEEKLRISKTLVDVQLENNRIQEDAEATNFDLGNKVLALENNVMELQMFLDNAQADLATAREQLDSMETEHKELANEYIALKTSHVQLTADFQKEVAKNEELGLELVTLLNTKEKLQHDKEAVELEKMQEYYDQLRRIASKFSRGSLREKDDLSRSVLNLQSEKLELEKQLLQNTQQREGRVEVLRGQHQRELVKLEDRISKLKKELQEAKEASREYQRKLAHQSAELISANGERHRLYEENNNLDLRLKELSAEYTNRLQQYIHDIAVFCGQASQKQLSVGSLQSYIDVMVRQIRESHEKKEEALETRIRELKAVVKEMVQKNEKLSSAYRIMRFDMESKEGRDVSQADQPDLFLPSESELQMAQSREIAKLHSDLRELQQKNQDLKLKLAAGASHSSSNEQDKDQHSLPAGQATVEMGWGYLRKQLREFTLNTQQELESERANLMTRCIMAEEQQARLEHYIDTNLKRYQEEIVRLRGLLGNTARGTHARR</sequence>
<reference evidence="6 7" key="1">
    <citation type="submission" date="2022-05" db="EMBL/GenBank/DDBJ databases">
        <authorList>
            <consortium name="Genoscope - CEA"/>
            <person name="William W."/>
        </authorList>
    </citation>
    <scope>NUCLEOTIDE SEQUENCE [LARGE SCALE GENOMIC DNA]</scope>
</reference>
<dbReference type="InterPro" id="IPR001752">
    <property type="entry name" value="Kinesin_motor_dom"/>
</dbReference>
<dbReference type="SUPFAM" id="SSF52540">
    <property type="entry name" value="P-loop containing nucleoside triphosphate hydrolases"/>
    <property type="match status" value="1"/>
</dbReference>
<keyword evidence="2 3" id="KW-0067">ATP-binding</keyword>
<evidence type="ECO:0000259" key="5">
    <source>
        <dbReference type="PROSITE" id="PS50067"/>
    </source>
</evidence>
<evidence type="ECO:0000256" key="3">
    <source>
        <dbReference type="PROSITE-ProRule" id="PRU00283"/>
    </source>
</evidence>
<dbReference type="InterPro" id="IPR029329">
    <property type="entry name" value="DUF4472"/>
</dbReference>
<feature type="domain" description="Kinesin motor" evidence="5">
    <location>
        <begin position="2"/>
        <end position="325"/>
    </location>
</feature>
<dbReference type="PANTHER" id="PTHR22106:SF5">
    <property type="entry name" value="COILED-COIL DOMAIN-CONTAINING PROTEIN 78"/>
    <property type="match status" value="1"/>
</dbReference>
<feature type="binding site" evidence="3">
    <location>
        <begin position="74"/>
        <end position="81"/>
    </location>
    <ligand>
        <name>ATP</name>
        <dbReference type="ChEBI" id="CHEBI:30616"/>
    </ligand>
</feature>
<keyword evidence="1 3" id="KW-0547">Nucleotide-binding</keyword>
<feature type="coiled-coil region" evidence="4">
    <location>
        <begin position="362"/>
        <end position="417"/>
    </location>
</feature>
<dbReference type="Pfam" id="PF14739">
    <property type="entry name" value="DUF4472"/>
    <property type="match status" value="1"/>
</dbReference>
<keyword evidence="4" id="KW-0175">Coiled coil</keyword>
<comment type="caution">
    <text evidence="6">The sequence shown here is derived from an EMBL/GenBank/DDBJ whole genome shotgun (WGS) entry which is preliminary data.</text>
</comment>
<keyword evidence="3" id="KW-0505">Motor protein</keyword>
<dbReference type="InterPro" id="IPR036961">
    <property type="entry name" value="Kinesin_motor_dom_sf"/>
</dbReference>
<gene>
    <name evidence="6" type="ORF">PLOB_00018544</name>
</gene>
<feature type="coiled-coil region" evidence="4">
    <location>
        <begin position="571"/>
        <end position="676"/>
    </location>
</feature>
<keyword evidence="7" id="KW-1185">Reference proteome</keyword>
<proteinExistence type="inferred from homology"/>
<dbReference type="Pfam" id="PF00225">
    <property type="entry name" value="Kinesin"/>
    <property type="match status" value="1"/>
</dbReference>
<feature type="coiled-coil region" evidence="4">
    <location>
        <begin position="784"/>
        <end position="811"/>
    </location>
</feature>
<evidence type="ECO:0000256" key="2">
    <source>
        <dbReference type="ARBA" id="ARBA00022840"/>
    </source>
</evidence>
<evidence type="ECO:0000313" key="6">
    <source>
        <dbReference type="EMBL" id="CAH3176909.1"/>
    </source>
</evidence>
<evidence type="ECO:0000313" key="7">
    <source>
        <dbReference type="Proteomes" id="UP001159405"/>
    </source>
</evidence>
<accession>A0ABN8RE41</accession>
<organism evidence="6 7">
    <name type="scientific">Porites lobata</name>
    <dbReference type="NCBI Taxonomy" id="104759"/>
    <lineage>
        <taxon>Eukaryota</taxon>
        <taxon>Metazoa</taxon>
        <taxon>Cnidaria</taxon>
        <taxon>Anthozoa</taxon>
        <taxon>Hexacorallia</taxon>
        <taxon>Scleractinia</taxon>
        <taxon>Fungiina</taxon>
        <taxon>Poritidae</taxon>
        <taxon>Porites</taxon>
    </lineage>
</organism>
<dbReference type="PANTHER" id="PTHR22106">
    <property type="entry name" value="COILED-COIL DOMAIN-CONTAINING PROTEIN 78"/>
    <property type="match status" value="1"/>
</dbReference>
<feature type="coiled-coil region" evidence="4">
    <location>
        <begin position="457"/>
        <end position="547"/>
    </location>
</feature>
<protein>
    <recommendedName>
        <fullName evidence="5">Kinesin motor domain-containing protein</fullName>
    </recommendedName>
</protein>
<dbReference type="Proteomes" id="UP001159405">
    <property type="component" value="Unassembled WGS sequence"/>
</dbReference>
<dbReference type="PROSITE" id="PS50067">
    <property type="entry name" value="KINESIN_MOTOR_2"/>
    <property type="match status" value="1"/>
</dbReference>
<comment type="similarity">
    <text evidence="3">Belongs to the TRAFAC class myosin-kinesin ATPase superfamily. Kinesin family.</text>
</comment>